<evidence type="ECO:0000256" key="3">
    <source>
        <dbReference type="ARBA" id="ARBA00006759"/>
    </source>
</evidence>
<dbReference type="SUPFAM" id="SSF56281">
    <property type="entry name" value="Metallo-hydrolase/oxidoreductase"/>
    <property type="match status" value="1"/>
</dbReference>
<evidence type="ECO:0000313" key="10">
    <source>
        <dbReference type="EMBL" id="MDU0114853.1"/>
    </source>
</evidence>
<evidence type="ECO:0000256" key="4">
    <source>
        <dbReference type="ARBA" id="ARBA00022723"/>
    </source>
</evidence>
<protein>
    <recommendedName>
        <fullName evidence="7">Hydroxyacylglutathione hydrolase</fullName>
        <ecNumber evidence="7">3.1.2.6</ecNumber>
    </recommendedName>
    <alternativeName>
        <fullName evidence="7">Glyoxalase II</fullName>
        <shortName evidence="7">Glx II</shortName>
    </alternativeName>
</protein>
<dbReference type="NCBIfam" id="TIGR03413">
    <property type="entry name" value="GSH_gloB"/>
    <property type="match status" value="1"/>
</dbReference>
<feature type="binding site" evidence="7">
    <location>
        <position position="58"/>
    </location>
    <ligand>
        <name>Zn(2+)</name>
        <dbReference type="ChEBI" id="CHEBI:29105"/>
        <label>2</label>
    </ligand>
</feature>
<feature type="binding site" evidence="7">
    <location>
        <position position="168"/>
    </location>
    <ligand>
        <name>Zn(2+)</name>
        <dbReference type="ChEBI" id="CHEBI:29105"/>
        <label>2</label>
    </ligand>
</feature>
<dbReference type="HAMAP" id="MF_01374">
    <property type="entry name" value="Glyoxalase_2"/>
    <property type="match status" value="1"/>
</dbReference>
<dbReference type="CDD" id="cd07723">
    <property type="entry name" value="hydroxyacylglutathione_hydrolase_MBL-fold"/>
    <property type="match status" value="1"/>
</dbReference>
<dbReference type="Gene3D" id="3.60.15.10">
    <property type="entry name" value="Ribonuclease Z/Hydroxyacylglutathione hydrolase-like"/>
    <property type="match status" value="1"/>
</dbReference>
<dbReference type="InterPro" id="IPR035680">
    <property type="entry name" value="Clx_II_MBL"/>
</dbReference>
<dbReference type="Pfam" id="PF16123">
    <property type="entry name" value="HAGH_C"/>
    <property type="match status" value="1"/>
</dbReference>
<dbReference type="PANTHER" id="PTHR43705">
    <property type="entry name" value="HYDROXYACYLGLUTATHIONE HYDROLASE"/>
    <property type="match status" value="1"/>
</dbReference>
<dbReference type="SMART" id="SM00849">
    <property type="entry name" value="Lactamase_B"/>
    <property type="match status" value="1"/>
</dbReference>
<organism evidence="9 11">
    <name type="scientific">Psychrosphaera aquimarina</name>
    <dbReference type="NCBI Taxonomy" id="2044854"/>
    <lineage>
        <taxon>Bacteria</taxon>
        <taxon>Pseudomonadati</taxon>
        <taxon>Pseudomonadota</taxon>
        <taxon>Gammaproteobacteria</taxon>
        <taxon>Alteromonadales</taxon>
        <taxon>Pseudoalteromonadaceae</taxon>
        <taxon>Psychrosphaera</taxon>
    </lineage>
</organism>
<dbReference type="Pfam" id="PF00753">
    <property type="entry name" value="Lactamase_B"/>
    <property type="match status" value="1"/>
</dbReference>
<keyword evidence="6 7" id="KW-0862">Zinc</keyword>
<keyword evidence="11" id="KW-1185">Reference proteome</keyword>
<evidence type="ECO:0000256" key="1">
    <source>
        <dbReference type="ARBA" id="ARBA00001623"/>
    </source>
</evidence>
<comment type="caution">
    <text evidence="9">The sequence shown here is derived from an EMBL/GenBank/DDBJ whole genome shotgun (WGS) entry which is preliminary data.</text>
</comment>
<proteinExistence type="inferred from homology"/>
<dbReference type="GO" id="GO:0004416">
    <property type="term" value="F:hydroxyacylglutathione hydrolase activity"/>
    <property type="evidence" value="ECO:0007669"/>
    <property type="project" value="UniProtKB-EC"/>
</dbReference>
<evidence type="ECO:0000313" key="11">
    <source>
        <dbReference type="Proteomes" id="UP001257914"/>
    </source>
</evidence>
<dbReference type="PANTHER" id="PTHR43705:SF1">
    <property type="entry name" value="HYDROXYACYLGLUTATHIONE HYDROLASE GLOB"/>
    <property type="match status" value="1"/>
</dbReference>
<feature type="binding site" evidence="7">
    <location>
        <position position="130"/>
    </location>
    <ligand>
        <name>Zn(2+)</name>
        <dbReference type="ChEBI" id="CHEBI:29105"/>
        <label>1</label>
    </ligand>
</feature>
<dbReference type="InterPro" id="IPR032282">
    <property type="entry name" value="HAGH_C"/>
</dbReference>
<dbReference type="InterPro" id="IPR001279">
    <property type="entry name" value="Metallo-B-lactamas"/>
</dbReference>
<feature type="binding site" evidence="7">
    <location>
        <position position="54"/>
    </location>
    <ligand>
        <name>Zn(2+)</name>
        <dbReference type="ChEBI" id="CHEBI:29105"/>
        <label>1</label>
    </ligand>
</feature>
<sequence>MYQVIAIPAFSDNYLWAIVNKEGYCAIVDPGDASPVIDFLQTHNYTLTDILLTHHHPDHIGGVDTLLNTYNNINVYGPSTERFPMVNKPCKDNDQITLPQLNIALTVMEVPGHTIDHICYFDQLSLFVGDTLFSAGCGRLFEGSPEQMHQSLTRISALDKHTIVYCAHEYTLANLKFALTVNAENQDLIAYNNSATQLRSENIATIPTVLSTQLDINPFLRSFDPAIKQAVIKHFNLKGSITDVECFTYLRKWKDKF</sequence>
<name>A0ABU3QXH5_9GAMM</name>
<feature type="binding site" evidence="7">
    <location>
        <position position="113"/>
    </location>
    <ligand>
        <name>Zn(2+)</name>
        <dbReference type="ChEBI" id="CHEBI:29105"/>
        <label>1</label>
    </ligand>
</feature>
<dbReference type="RefSeq" id="WP_315945820.1">
    <property type="nucleotide sequence ID" value="NZ_JAWCUA010000001.1"/>
</dbReference>
<evidence type="ECO:0000256" key="7">
    <source>
        <dbReference type="HAMAP-Rule" id="MF_01374"/>
    </source>
</evidence>
<dbReference type="Proteomes" id="UP001257914">
    <property type="component" value="Unassembled WGS sequence"/>
</dbReference>
<dbReference type="EC" id="3.1.2.6" evidence="7"/>
<gene>
    <name evidence="7 9" type="primary">gloB</name>
    <name evidence="9" type="ORF">RT723_02940</name>
    <name evidence="10" type="ORF">RT723_18010</name>
</gene>
<dbReference type="EMBL" id="JAWCUA010000001">
    <property type="protein sequence ID" value="MDU0111974.1"/>
    <property type="molecule type" value="Genomic_DNA"/>
</dbReference>
<feature type="binding site" evidence="7">
    <location>
        <position position="59"/>
    </location>
    <ligand>
        <name>Zn(2+)</name>
        <dbReference type="ChEBI" id="CHEBI:29105"/>
        <label>2</label>
    </ligand>
</feature>
<feature type="binding site" evidence="7">
    <location>
        <position position="130"/>
    </location>
    <ligand>
        <name>Zn(2+)</name>
        <dbReference type="ChEBI" id="CHEBI:29105"/>
        <label>2</label>
    </ligand>
</feature>
<evidence type="ECO:0000256" key="6">
    <source>
        <dbReference type="ARBA" id="ARBA00022833"/>
    </source>
</evidence>
<comment type="similarity">
    <text evidence="3 7">Belongs to the metallo-beta-lactamase superfamily. Glyoxalase II family.</text>
</comment>
<dbReference type="PIRSF" id="PIRSF005457">
    <property type="entry name" value="Glx"/>
    <property type="match status" value="1"/>
</dbReference>
<evidence type="ECO:0000256" key="5">
    <source>
        <dbReference type="ARBA" id="ARBA00022801"/>
    </source>
</evidence>
<dbReference type="InterPro" id="IPR036866">
    <property type="entry name" value="RibonucZ/Hydroxyglut_hydro"/>
</dbReference>
<evidence type="ECO:0000256" key="2">
    <source>
        <dbReference type="ARBA" id="ARBA00004963"/>
    </source>
</evidence>
<feature type="domain" description="Metallo-beta-lactamase" evidence="8">
    <location>
        <begin position="12"/>
        <end position="168"/>
    </location>
</feature>
<keyword evidence="5 7" id="KW-0378">Hydrolase</keyword>
<reference evidence="9 11" key="1">
    <citation type="submission" date="2023-10" db="EMBL/GenBank/DDBJ databases">
        <title>Psychrosphaera aquimaarina strain SW33 isolated from seawater.</title>
        <authorList>
            <person name="Bayburt H."/>
            <person name="Kim J.M."/>
            <person name="Choi B.J."/>
            <person name="Jeon C.O."/>
        </authorList>
    </citation>
    <scope>NUCLEOTIDE SEQUENCE [LARGE SCALE GENOMIC DNA]</scope>
    <source>
        <strain evidence="9 11">KCTC 52743</strain>
    </source>
</reference>
<keyword evidence="4 7" id="KW-0479">Metal-binding</keyword>
<feature type="binding site" evidence="7">
    <location>
        <position position="56"/>
    </location>
    <ligand>
        <name>Zn(2+)</name>
        <dbReference type="ChEBI" id="CHEBI:29105"/>
        <label>1</label>
    </ligand>
</feature>
<comment type="cofactor">
    <cofactor evidence="7">
        <name>Zn(2+)</name>
        <dbReference type="ChEBI" id="CHEBI:29105"/>
    </cofactor>
    <text evidence="7">Binds 2 Zn(2+) ions per subunit.</text>
</comment>
<evidence type="ECO:0000313" key="9">
    <source>
        <dbReference type="EMBL" id="MDU0111974.1"/>
    </source>
</evidence>
<comment type="catalytic activity">
    <reaction evidence="1 7">
        <text>an S-(2-hydroxyacyl)glutathione + H2O = a 2-hydroxy carboxylate + glutathione + H(+)</text>
        <dbReference type="Rhea" id="RHEA:21864"/>
        <dbReference type="ChEBI" id="CHEBI:15377"/>
        <dbReference type="ChEBI" id="CHEBI:15378"/>
        <dbReference type="ChEBI" id="CHEBI:57925"/>
        <dbReference type="ChEBI" id="CHEBI:58896"/>
        <dbReference type="ChEBI" id="CHEBI:71261"/>
        <dbReference type="EC" id="3.1.2.6"/>
    </reaction>
</comment>
<comment type="subunit">
    <text evidence="7">Monomer.</text>
</comment>
<dbReference type="EMBL" id="JAWCUA010000010">
    <property type="protein sequence ID" value="MDU0114853.1"/>
    <property type="molecule type" value="Genomic_DNA"/>
</dbReference>
<evidence type="ECO:0000259" key="8">
    <source>
        <dbReference type="SMART" id="SM00849"/>
    </source>
</evidence>
<comment type="function">
    <text evidence="7">Thiolesterase that catalyzes the hydrolysis of S-D-lactoyl-glutathione to form glutathione and D-lactic acid.</text>
</comment>
<comment type="pathway">
    <text evidence="2 7">Secondary metabolite metabolism; methylglyoxal degradation; (R)-lactate from methylglyoxal: step 2/2.</text>
</comment>
<dbReference type="InterPro" id="IPR017782">
    <property type="entry name" value="Hydroxyacylglutathione_Hdrlase"/>
</dbReference>
<accession>A0ABU3QXH5</accession>
<dbReference type="InterPro" id="IPR050110">
    <property type="entry name" value="Glyoxalase_II_hydrolase"/>
</dbReference>